<evidence type="ECO:0000256" key="5">
    <source>
        <dbReference type="ARBA" id="ARBA00023180"/>
    </source>
</evidence>
<feature type="domain" description="Peptidase A1" evidence="10">
    <location>
        <begin position="97"/>
        <end position="442"/>
    </location>
</feature>
<keyword evidence="9" id="KW-0732">Signal</keyword>
<dbReference type="EMBL" id="CAMAPF010000300">
    <property type="protein sequence ID" value="CAH9116859.1"/>
    <property type="molecule type" value="Genomic_DNA"/>
</dbReference>
<evidence type="ECO:0000256" key="3">
    <source>
        <dbReference type="ARBA" id="ARBA00022750"/>
    </source>
</evidence>
<feature type="region of interest" description="Disordered" evidence="8">
    <location>
        <begin position="250"/>
        <end position="270"/>
    </location>
</feature>
<evidence type="ECO:0000256" key="8">
    <source>
        <dbReference type="SAM" id="MobiDB-lite"/>
    </source>
</evidence>
<reference evidence="11" key="1">
    <citation type="submission" date="2022-07" db="EMBL/GenBank/DDBJ databases">
        <authorList>
            <person name="Macas J."/>
            <person name="Novak P."/>
            <person name="Neumann P."/>
        </authorList>
    </citation>
    <scope>NUCLEOTIDE SEQUENCE</scope>
</reference>
<gene>
    <name evidence="11" type="ORF">CEPIT_LOCUS21634</name>
    <name evidence="12" type="ORF">CEPIT_LOCUS44606</name>
</gene>
<evidence type="ECO:0000256" key="2">
    <source>
        <dbReference type="ARBA" id="ARBA00022670"/>
    </source>
</evidence>
<feature type="active site" evidence="6">
    <location>
        <position position="115"/>
    </location>
</feature>
<feature type="active site" evidence="6">
    <location>
        <position position="316"/>
    </location>
</feature>
<dbReference type="InterPro" id="IPR021109">
    <property type="entry name" value="Peptidase_aspartic_dom_sf"/>
</dbReference>
<evidence type="ECO:0000256" key="7">
    <source>
        <dbReference type="RuleBase" id="RU000454"/>
    </source>
</evidence>
<dbReference type="PANTHER" id="PTHR47967">
    <property type="entry name" value="OS07G0603500 PROTEIN-RELATED"/>
    <property type="match status" value="1"/>
</dbReference>
<accession>A0AAV0E7V0</accession>
<dbReference type="PROSITE" id="PS00141">
    <property type="entry name" value="ASP_PROTEASE"/>
    <property type="match status" value="1"/>
</dbReference>
<dbReference type="AlphaFoldDB" id="A0AAV0E7V0"/>
<dbReference type="GO" id="GO:0006508">
    <property type="term" value="P:proteolysis"/>
    <property type="evidence" value="ECO:0007669"/>
    <property type="project" value="UniProtKB-KW"/>
</dbReference>
<dbReference type="Pfam" id="PF14541">
    <property type="entry name" value="TAXi_C"/>
    <property type="match status" value="1"/>
</dbReference>
<dbReference type="Proteomes" id="UP001152523">
    <property type="component" value="Unassembled WGS sequence"/>
</dbReference>
<dbReference type="InterPro" id="IPR033121">
    <property type="entry name" value="PEPTIDASE_A1"/>
</dbReference>
<dbReference type="PRINTS" id="PR00792">
    <property type="entry name" value="PEPSIN"/>
</dbReference>
<comment type="similarity">
    <text evidence="1 7">Belongs to the peptidase A1 family.</text>
</comment>
<evidence type="ECO:0000259" key="10">
    <source>
        <dbReference type="PROSITE" id="PS51767"/>
    </source>
</evidence>
<proteinExistence type="inferred from homology"/>
<name>A0AAV0E7V0_9ASTE</name>
<feature type="signal peptide" evidence="9">
    <location>
        <begin position="1"/>
        <end position="27"/>
    </location>
</feature>
<keyword evidence="5" id="KW-0325">Glycoprotein</keyword>
<feature type="chain" id="PRO_5044713413" description="Peptidase A1 domain-containing protein" evidence="9">
    <location>
        <begin position="28"/>
        <end position="457"/>
    </location>
</feature>
<evidence type="ECO:0000256" key="1">
    <source>
        <dbReference type="ARBA" id="ARBA00007447"/>
    </source>
</evidence>
<dbReference type="InterPro" id="IPR032861">
    <property type="entry name" value="TAXi_N"/>
</dbReference>
<dbReference type="InterPro" id="IPR001461">
    <property type="entry name" value="Aspartic_peptidase_A1"/>
</dbReference>
<dbReference type="GO" id="GO:0005576">
    <property type="term" value="C:extracellular region"/>
    <property type="evidence" value="ECO:0007669"/>
    <property type="project" value="TreeGrafter"/>
</dbReference>
<dbReference type="Gene3D" id="2.40.70.10">
    <property type="entry name" value="Acid Proteases"/>
    <property type="match status" value="2"/>
</dbReference>
<dbReference type="PANTHER" id="PTHR47967:SF23">
    <property type="entry name" value="OS04G0448300 PROTEIN"/>
    <property type="match status" value="1"/>
</dbReference>
<keyword evidence="4 7" id="KW-0378">Hydrolase</keyword>
<sequence length="457" mass="48694">MGGWFPLKVWATVIITFWVSSLTLNSASPVGVRMSLSRHHGVSASENWSRLEQLRIGIKRDAERFGAWAATAAASLPEREGKVAMSPVLPAPENAGFLMDLHIGTPPVKLRSLMDTGSELMWTQCQPCVHCYPQDTPIFNPEKSTSFHACRLRNDTGGSCSRRIKYGDGSTVEGYAASETLTFRDQVAFPNITFLCGQNNSGGIGFNHNSGLVGLSRGRLSLVSQLNVSQFSYCLPGLGSNSTGTLRLGGTSSSAGGGEHVTMTPLVRNPPTNDSAKSQYYYVSVEGISVGKTRLESVPKEAFQLNRNGSGGMIVDTGTSLTYLPTAAFKAVVGEVEKQLKLSSDSSSDLPCFTLPSNEISFPKLTLHLQGTHGGGGANLSLPQGNVFIIEEDEVGGRLVNVTCLAIGDAGGGGSSPGVLGNFVQQNMMVRYDLAQNTLSFEPTNCSRHSSFQSHTS</sequence>
<dbReference type="InterPro" id="IPR032799">
    <property type="entry name" value="TAXi_C"/>
</dbReference>
<evidence type="ECO:0000313" key="13">
    <source>
        <dbReference type="Proteomes" id="UP001152523"/>
    </source>
</evidence>
<dbReference type="GO" id="GO:0004190">
    <property type="term" value="F:aspartic-type endopeptidase activity"/>
    <property type="evidence" value="ECO:0007669"/>
    <property type="project" value="UniProtKB-KW"/>
</dbReference>
<dbReference type="InterPro" id="IPR034161">
    <property type="entry name" value="Pepsin-like_plant"/>
</dbReference>
<evidence type="ECO:0000256" key="4">
    <source>
        <dbReference type="ARBA" id="ARBA00022801"/>
    </source>
</evidence>
<keyword evidence="2 7" id="KW-0645">Protease</keyword>
<dbReference type="Pfam" id="PF14543">
    <property type="entry name" value="TAXi_N"/>
    <property type="match status" value="1"/>
</dbReference>
<dbReference type="PROSITE" id="PS51767">
    <property type="entry name" value="PEPTIDASE_A1"/>
    <property type="match status" value="1"/>
</dbReference>
<organism evidence="11 13">
    <name type="scientific">Cuscuta epithymum</name>
    <dbReference type="NCBI Taxonomy" id="186058"/>
    <lineage>
        <taxon>Eukaryota</taxon>
        <taxon>Viridiplantae</taxon>
        <taxon>Streptophyta</taxon>
        <taxon>Embryophyta</taxon>
        <taxon>Tracheophyta</taxon>
        <taxon>Spermatophyta</taxon>
        <taxon>Magnoliopsida</taxon>
        <taxon>eudicotyledons</taxon>
        <taxon>Gunneridae</taxon>
        <taxon>Pentapetalae</taxon>
        <taxon>asterids</taxon>
        <taxon>lamiids</taxon>
        <taxon>Solanales</taxon>
        <taxon>Convolvulaceae</taxon>
        <taxon>Cuscuteae</taxon>
        <taxon>Cuscuta</taxon>
        <taxon>Cuscuta subgen. Cuscuta</taxon>
    </lineage>
</organism>
<dbReference type="CDD" id="cd05476">
    <property type="entry name" value="pepsin_A_like_plant"/>
    <property type="match status" value="1"/>
</dbReference>
<evidence type="ECO:0000256" key="9">
    <source>
        <dbReference type="SAM" id="SignalP"/>
    </source>
</evidence>
<evidence type="ECO:0000313" key="11">
    <source>
        <dbReference type="EMBL" id="CAH9116859.1"/>
    </source>
</evidence>
<protein>
    <recommendedName>
        <fullName evidence="10">Peptidase A1 domain-containing protein</fullName>
    </recommendedName>
</protein>
<evidence type="ECO:0000256" key="6">
    <source>
        <dbReference type="PIRSR" id="PIRSR601461-1"/>
    </source>
</evidence>
<dbReference type="EMBL" id="CAMAPF010001188">
    <property type="protein sequence ID" value="CAH9148558.1"/>
    <property type="molecule type" value="Genomic_DNA"/>
</dbReference>
<dbReference type="InterPro" id="IPR001969">
    <property type="entry name" value="Aspartic_peptidase_AS"/>
</dbReference>
<comment type="caution">
    <text evidence="11">The sequence shown here is derived from an EMBL/GenBank/DDBJ whole genome shotgun (WGS) entry which is preliminary data.</text>
</comment>
<evidence type="ECO:0000313" key="12">
    <source>
        <dbReference type="EMBL" id="CAH9148558.1"/>
    </source>
</evidence>
<keyword evidence="13" id="KW-1185">Reference proteome</keyword>
<keyword evidence="3 7" id="KW-0064">Aspartyl protease</keyword>
<dbReference type="InterPro" id="IPR051708">
    <property type="entry name" value="Plant_Aspart_Prot_A1"/>
</dbReference>
<dbReference type="SUPFAM" id="SSF50630">
    <property type="entry name" value="Acid proteases"/>
    <property type="match status" value="1"/>
</dbReference>